<comment type="caution">
    <text evidence="2">The sequence shown here is derived from an EMBL/GenBank/DDBJ whole genome shotgun (WGS) entry which is preliminary data.</text>
</comment>
<dbReference type="Gene3D" id="3.40.50.150">
    <property type="entry name" value="Vaccinia Virus protein VP39"/>
    <property type="match status" value="1"/>
</dbReference>
<proteinExistence type="predicted"/>
<keyword evidence="2" id="KW-0808">Transferase</keyword>
<dbReference type="Proteomes" id="UP000670947">
    <property type="component" value="Unassembled WGS sequence"/>
</dbReference>
<gene>
    <name evidence="2" type="ORF">I8J29_04025</name>
</gene>
<keyword evidence="3" id="KW-1185">Reference proteome</keyword>
<organism evidence="2 3">
    <name type="scientific">Paenibacillus artemisiicola</name>
    <dbReference type="NCBI Taxonomy" id="1172618"/>
    <lineage>
        <taxon>Bacteria</taxon>
        <taxon>Bacillati</taxon>
        <taxon>Bacillota</taxon>
        <taxon>Bacilli</taxon>
        <taxon>Bacillales</taxon>
        <taxon>Paenibacillaceae</taxon>
        <taxon>Paenibacillus</taxon>
    </lineage>
</organism>
<dbReference type="CDD" id="cd02440">
    <property type="entry name" value="AdoMet_MTases"/>
    <property type="match status" value="1"/>
</dbReference>
<evidence type="ECO:0000313" key="2">
    <source>
        <dbReference type="EMBL" id="MBO7743348.1"/>
    </source>
</evidence>
<dbReference type="GO" id="GO:0032259">
    <property type="term" value="P:methylation"/>
    <property type="evidence" value="ECO:0007669"/>
    <property type="project" value="UniProtKB-KW"/>
</dbReference>
<evidence type="ECO:0000313" key="3">
    <source>
        <dbReference type="Proteomes" id="UP000670947"/>
    </source>
</evidence>
<evidence type="ECO:0000259" key="1">
    <source>
        <dbReference type="Pfam" id="PF13649"/>
    </source>
</evidence>
<dbReference type="SUPFAM" id="SSF53335">
    <property type="entry name" value="S-adenosyl-L-methionine-dependent methyltransferases"/>
    <property type="match status" value="1"/>
</dbReference>
<keyword evidence="2" id="KW-0489">Methyltransferase</keyword>
<sequence>MIPLLTEDPARLFDDMLSLTAELFFERERASLLDGHMREAESVLDIGCGNGAYLEAVKRAYPRLRCTGIEKDARVYPFAAARSAPGLSFVQADYKDAAAGGEPFDVVVIRLAALHLPDFRHFLAWLRGVTHERSAILILDLDDAATGPLPGEELPLFDALLRASRKPLLARFPKPPREALAELAQAEGWIADPQSYRILADEPRTKRRMYRYMETSTRILQGGRLDHDRKKELDDWLSKESASYSAGMFALTLRRDRY</sequence>
<dbReference type="GO" id="GO:0008168">
    <property type="term" value="F:methyltransferase activity"/>
    <property type="evidence" value="ECO:0007669"/>
    <property type="project" value="UniProtKB-KW"/>
</dbReference>
<protein>
    <submittedName>
        <fullName evidence="2">Class I SAM-dependent methyltransferase</fullName>
    </submittedName>
</protein>
<dbReference type="InterPro" id="IPR041698">
    <property type="entry name" value="Methyltransf_25"/>
</dbReference>
<dbReference type="EMBL" id="JAGGDJ010000002">
    <property type="protein sequence ID" value="MBO7743348.1"/>
    <property type="molecule type" value="Genomic_DNA"/>
</dbReference>
<reference evidence="2 3" key="1">
    <citation type="submission" date="2021-03" db="EMBL/GenBank/DDBJ databases">
        <title>Paenibacillus artemisicola MWE-103 whole genome sequence.</title>
        <authorList>
            <person name="Ham Y.J."/>
        </authorList>
    </citation>
    <scope>NUCLEOTIDE SEQUENCE [LARGE SCALE GENOMIC DNA]</scope>
    <source>
        <strain evidence="2 3">MWE-103</strain>
    </source>
</reference>
<dbReference type="Pfam" id="PF13649">
    <property type="entry name" value="Methyltransf_25"/>
    <property type="match status" value="1"/>
</dbReference>
<feature type="domain" description="Methyltransferase" evidence="1">
    <location>
        <begin position="43"/>
        <end position="127"/>
    </location>
</feature>
<dbReference type="RefSeq" id="WP_208846386.1">
    <property type="nucleotide sequence ID" value="NZ_JAGGDJ010000002.1"/>
</dbReference>
<accession>A0ABS3W4W0</accession>
<name>A0ABS3W4W0_9BACL</name>
<dbReference type="InterPro" id="IPR029063">
    <property type="entry name" value="SAM-dependent_MTases_sf"/>
</dbReference>